<dbReference type="EMBL" id="JABFTP020000103">
    <property type="protein sequence ID" value="KAL3277860.1"/>
    <property type="molecule type" value="Genomic_DNA"/>
</dbReference>
<evidence type="ECO:0000313" key="2">
    <source>
        <dbReference type="EMBL" id="KAL3277860.1"/>
    </source>
</evidence>
<keyword evidence="1" id="KW-1133">Transmembrane helix</keyword>
<reference evidence="2 3" key="1">
    <citation type="journal article" date="2021" name="BMC Biol.">
        <title>Horizontally acquired antibacterial genes associated with adaptive radiation of ladybird beetles.</title>
        <authorList>
            <person name="Li H.S."/>
            <person name="Tang X.F."/>
            <person name="Huang Y.H."/>
            <person name="Xu Z.Y."/>
            <person name="Chen M.L."/>
            <person name="Du X.Y."/>
            <person name="Qiu B.Y."/>
            <person name="Chen P.T."/>
            <person name="Zhang W."/>
            <person name="Slipinski A."/>
            <person name="Escalona H.E."/>
            <person name="Waterhouse R.M."/>
            <person name="Zwick A."/>
            <person name="Pang H."/>
        </authorList>
    </citation>
    <scope>NUCLEOTIDE SEQUENCE [LARGE SCALE GENOMIC DNA]</scope>
    <source>
        <strain evidence="2">SYSU2018</strain>
    </source>
</reference>
<name>A0ABD2NGM7_9CUCU</name>
<protein>
    <submittedName>
        <fullName evidence="2">Uncharacterized protein</fullName>
    </submittedName>
</protein>
<keyword evidence="1" id="KW-0812">Transmembrane</keyword>
<evidence type="ECO:0000256" key="1">
    <source>
        <dbReference type="SAM" id="Phobius"/>
    </source>
</evidence>
<evidence type="ECO:0000313" key="3">
    <source>
        <dbReference type="Proteomes" id="UP001516400"/>
    </source>
</evidence>
<keyword evidence="3" id="KW-1185">Reference proteome</keyword>
<dbReference type="Proteomes" id="UP001516400">
    <property type="component" value="Unassembled WGS sequence"/>
</dbReference>
<comment type="caution">
    <text evidence="2">The sequence shown here is derived from an EMBL/GenBank/DDBJ whole genome shotgun (WGS) entry which is preliminary data.</text>
</comment>
<sequence>MSPNIENETKRVKSCIPISILKEKLHHKILQDKKFLTRRQSVDSIISLNSNIYDLLDPPEFNPSYNPREICHLSEKVTRNLLRLQDSNEGNRTIRIKQKDIMKKRKSDNGTQAGSFKNKQENLAALSTYNTNFDSHMQKLGEVSSISSIWMGFSMSAGENFLPIFDFFCKGLLFILMLLYVTNQIPCPTCHAAF</sequence>
<dbReference type="AlphaFoldDB" id="A0ABD2NGM7"/>
<accession>A0ABD2NGM7</accession>
<feature type="transmembrane region" description="Helical" evidence="1">
    <location>
        <begin position="161"/>
        <end position="181"/>
    </location>
</feature>
<proteinExistence type="predicted"/>
<organism evidence="2 3">
    <name type="scientific">Cryptolaemus montrouzieri</name>
    <dbReference type="NCBI Taxonomy" id="559131"/>
    <lineage>
        <taxon>Eukaryota</taxon>
        <taxon>Metazoa</taxon>
        <taxon>Ecdysozoa</taxon>
        <taxon>Arthropoda</taxon>
        <taxon>Hexapoda</taxon>
        <taxon>Insecta</taxon>
        <taxon>Pterygota</taxon>
        <taxon>Neoptera</taxon>
        <taxon>Endopterygota</taxon>
        <taxon>Coleoptera</taxon>
        <taxon>Polyphaga</taxon>
        <taxon>Cucujiformia</taxon>
        <taxon>Coccinelloidea</taxon>
        <taxon>Coccinellidae</taxon>
        <taxon>Scymninae</taxon>
        <taxon>Scymnini</taxon>
        <taxon>Cryptolaemus</taxon>
    </lineage>
</organism>
<keyword evidence="1" id="KW-0472">Membrane</keyword>
<gene>
    <name evidence="2" type="ORF">HHI36_013201</name>
</gene>